<dbReference type="PROSITE" id="PS51257">
    <property type="entry name" value="PROKAR_LIPOPROTEIN"/>
    <property type="match status" value="1"/>
</dbReference>
<dbReference type="EMBL" id="JANUHC010000001">
    <property type="protein sequence ID" value="MCS0628141.1"/>
    <property type="molecule type" value="Genomic_DNA"/>
</dbReference>
<comment type="caution">
    <text evidence="1">The sequence shown here is derived from an EMBL/GenBank/DDBJ whole genome shotgun (WGS) entry which is preliminary data.</text>
</comment>
<protein>
    <recommendedName>
        <fullName evidence="3">Lipoprotein</fullName>
    </recommendedName>
</protein>
<proteinExistence type="predicted"/>
<accession>A0ABT2BU22</accession>
<evidence type="ECO:0000313" key="2">
    <source>
        <dbReference type="Proteomes" id="UP001165263"/>
    </source>
</evidence>
<gene>
    <name evidence="1" type="ORF">NX786_02130</name>
</gene>
<evidence type="ECO:0000313" key="1">
    <source>
        <dbReference type="EMBL" id="MCS0628141.1"/>
    </source>
</evidence>
<organism evidence="1 2">
    <name type="scientific">Telluria mixta</name>
    <dbReference type="NCBI Taxonomy" id="34071"/>
    <lineage>
        <taxon>Bacteria</taxon>
        <taxon>Pseudomonadati</taxon>
        <taxon>Pseudomonadota</taxon>
        <taxon>Betaproteobacteria</taxon>
        <taxon>Burkholderiales</taxon>
        <taxon>Oxalobacteraceae</taxon>
        <taxon>Telluria group</taxon>
        <taxon>Telluria</taxon>
    </lineage>
</organism>
<evidence type="ECO:0008006" key="3">
    <source>
        <dbReference type="Google" id="ProtNLM"/>
    </source>
</evidence>
<dbReference type="RefSeq" id="WP_259447392.1">
    <property type="nucleotide sequence ID" value="NZ_CP119520.1"/>
</dbReference>
<sequence>MRRACTAAVAAAVLAGCVSPQLTRHYDSVDETSVSNINLKLSVFLASPKADEEPPLITTLAERGQAELIRTVAAKMPAGSDATALLNALGTAVAPPPEDCAWADRTSLKKRVTMTVLGTLGRPADRIDRLEFRFTLPQDKRYAFASWDKFDSVYGSYDLGSAKYTQSQALKLGLTTTDTSNRANGAGSFVKTPNASYEMTNGLEENMNYVIRRLNVGGALEPDEATLVQEGGPYINLLGSSSAVFTLKMRSTGDPRPVHVLAFKNGSKTAPDDVAMKVCQAKYPARRDPLVVDVGGTALMRMVANHHDTISEGDDTVKFVRKDFAATRVQIADATDLKVEFFGLVSCRKGQREHECLRLGVENPDTGKVENPLLVRTAAHAADVRDWLLAHLQADKAPETIATRRIGLVKAPTEPAQESDMALTPAIVRSLRVAPIVNNAGPAG</sequence>
<reference evidence="1" key="1">
    <citation type="submission" date="2022-08" db="EMBL/GenBank/DDBJ databases">
        <title>Reclassification of Massilia species as members of the genera Telluria, Duganella, Pseudoduganella, Mokoshia gen. nov. and Zemynaea gen. nov. using orthogonal and non-orthogonal genome-based approaches.</title>
        <authorList>
            <person name="Bowman J.P."/>
        </authorList>
    </citation>
    <scope>NUCLEOTIDE SEQUENCE</scope>
    <source>
        <strain evidence="1">LMG 11547</strain>
    </source>
</reference>
<name>A0ABT2BU22_9BURK</name>
<keyword evidence="2" id="KW-1185">Reference proteome</keyword>
<dbReference type="Proteomes" id="UP001165263">
    <property type="component" value="Unassembled WGS sequence"/>
</dbReference>